<evidence type="ECO:0000259" key="2">
    <source>
        <dbReference type="Pfam" id="PF20803"/>
    </source>
</evidence>
<feature type="domain" description="Transcriptional repressor PaaX-like central Cas2-like" evidence="2">
    <location>
        <begin position="104"/>
        <end position="163"/>
    </location>
</feature>
<organism evidence="3 4">
    <name type="scientific">Arthrobacter deserti</name>
    <dbReference type="NCBI Taxonomy" id="1742687"/>
    <lineage>
        <taxon>Bacteria</taxon>
        <taxon>Bacillati</taxon>
        <taxon>Actinomycetota</taxon>
        <taxon>Actinomycetes</taxon>
        <taxon>Micrococcales</taxon>
        <taxon>Micrococcaceae</taxon>
        <taxon>Arthrobacter</taxon>
    </lineage>
</organism>
<dbReference type="Pfam" id="PF07848">
    <property type="entry name" value="PaaX"/>
    <property type="match status" value="1"/>
</dbReference>
<evidence type="ECO:0000313" key="4">
    <source>
        <dbReference type="Proteomes" id="UP000523795"/>
    </source>
</evidence>
<keyword evidence="4" id="KW-1185">Reference proteome</keyword>
<dbReference type="PANTHER" id="PTHR30319:SF1">
    <property type="entry name" value="TRANSCRIPTIONAL REPRESSOR PAAX"/>
    <property type="match status" value="1"/>
</dbReference>
<dbReference type="Gene3D" id="1.10.10.10">
    <property type="entry name" value="Winged helix-like DNA-binding domain superfamily/Winged helix DNA-binding domain"/>
    <property type="match status" value="1"/>
</dbReference>
<evidence type="ECO:0000259" key="1">
    <source>
        <dbReference type="Pfam" id="PF07848"/>
    </source>
</evidence>
<proteinExistence type="predicted"/>
<evidence type="ECO:0000313" key="3">
    <source>
        <dbReference type="EMBL" id="NKX51698.1"/>
    </source>
</evidence>
<dbReference type="PANTHER" id="PTHR30319">
    <property type="entry name" value="PHENYLACETIC ACID REGULATOR-RELATED TRANSCRIPTIONAL REPRESSOR"/>
    <property type="match status" value="1"/>
</dbReference>
<dbReference type="EMBL" id="JAAZSR010000287">
    <property type="protein sequence ID" value="NKX51698.1"/>
    <property type="molecule type" value="Genomic_DNA"/>
</dbReference>
<protein>
    <submittedName>
        <fullName evidence="3">PaaX family transcriptional regulator</fullName>
    </submittedName>
</protein>
<feature type="non-terminal residue" evidence="3">
    <location>
        <position position="206"/>
    </location>
</feature>
<accession>A0ABX1JR38</accession>
<dbReference type="InterPro" id="IPR036388">
    <property type="entry name" value="WH-like_DNA-bd_sf"/>
</dbReference>
<sequence length="206" mass="23144">MASENVPQLPRHQQGAEPQRLLTTLFGDYWLGRSEHLPSAALVRLLAGFVTTAAGARAATQRLAARRFLVGSRNGRETAYGVPPRSREVLNMHLRKLFGTPEQEPWDGQWTIVAFSVPEQDRAARRQHREAPRSLHFGRLYDALWVSPRDRTPELAEPAAQVRPHQPTAFRGADIPVGPVRNIAAEAFELAPLAEQYRVFVRECRA</sequence>
<name>A0ABX1JR38_9MICC</name>
<dbReference type="InterPro" id="IPR012906">
    <property type="entry name" value="PaaX-like_N"/>
</dbReference>
<reference evidence="3 4" key="1">
    <citation type="submission" date="2020-04" db="EMBL/GenBank/DDBJ databases">
        <authorList>
            <person name="Liu S."/>
        </authorList>
    </citation>
    <scope>NUCLEOTIDE SEQUENCE [LARGE SCALE GENOMIC DNA]</scope>
    <source>
        <strain evidence="3 4">CGMCC 1.15091</strain>
    </source>
</reference>
<gene>
    <name evidence="3" type="ORF">HER39_14225</name>
</gene>
<dbReference type="Proteomes" id="UP000523795">
    <property type="component" value="Unassembled WGS sequence"/>
</dbReference>
<dbReference type="Pfam" id="PF20803">
    <property type="entry name" value="PaaX_M"/>
    <property type="match status" value="1"/>
</dbReference>
<feature type="domain" description="Transcriptional repressor PaaX-like N-terminal" evidence="1">
    <location>
        <begin position="21"/>
        <end position="80"/>
    </location>
</feature>
<dbReference type="InterPro" id="IPR048846">
    <property type="entry name" value="PaaX-like_central"/>
</dbReference>
<dbReference type="Gene3D" id="3.30.70.2650">
    <property type="match status" value="1"/>
</dbReference>
<comment type="caution">
    <text evidence="3">The sequence shown here is derived from an EMBL/GenBank/DDBJ whole genome shotgun (WGS) entry which is preliminary data.</text>
</comment>